<dbReference type="SUPFAM" id="SSF52058">
    <property type="entry name" value="L domain-like"/>
    <property type="match status" value="1"/>
</dbReference>
<dbReference type="InterPro" id="IPR031283">
    <property type="entry name" value="AMIGO"/>
</dbReference>
<keyword evidence="7" id="KW-1185">Reference proteome</keyword>
<evidence type="ECO:0000256" key="3">
    <source>
        <dbReference type="ARBA" id="ARBA00022989"/>
    </source>
</evidence>
<keyword evidence="4" id="KW-0472">Membrane</keyword>
<organism evidence="6 7">
    <name type="scientific">Nephila pilipes</name>
    <name type="common">Giant wood spider</name>
    <name type="synonym">Nephila maculata</name>
    <dbReference type="NCBI Taxonomy" id="299642"/>
    <lineage>
        <taxon>Eukaryota</taxon>
        <taxon>Metazoa</taxon>
        <taxon>Ecdysozoa</taxon>
        <taxon>Arthropoda</taxon>
        <taxon>Chelicerata</taxon>
        <taxon>Arachnida</taxon>
        <taxon>Araneae</taxon>
        <taxon>Araneomorphae</taxon>
        <taxon>Entelegynae</taxon>
        <taxon>Araneoidea</taxon>
        <taxon>Nephilidae</taxon>
        <taxon>Nephila</taxon>
    </lineage>
</organism>
<gene>
    <name evidence="6" type="primary">AVEN_131899_1</name>
    <name evidence="6" type="ORF">NPIL_224101</name>
</gene>
<comment type="caution">
    <text evidence="6">The sequence shown here is derived from an EMBL/GenBank/DDBJ whole genome shotgun (WGS) entry which is preliminary data.</text>
</comment>
<protein>
    <submittedName>
        <fullName evidence="6">Uncharacterized protein</fullName>
    </submittedName>
</protein>
<dbReference type="EMBL" id="BMAW01093908">
    <property type="protein sequence ID" value="GFS62704.1"/>
    <property type="molecule type" value="Genomic_DNA"/>
</dbReference>
<dbReference type="GO" id="GO:0016020">
    <property type="term" value="C:membrane"/>
    <property type="evidence" value="ECO:0007669"/>
    <property type="project" value="UniProtKB-SubCell"/>
</dbReference>
<keyword evidence="3" id="KW-1133">Transmembrane helix</keyword>
<dbReference type="PANTHER" id="PTHR24368">
    <property type="entry name" value="AMPHOTERIN-INDUCED PROTEIN"/>
    <property type="match status" value="1"/>
</dbReference>
<reference evidence="6" key="1">
    <citation type="submission" date="2020-08" db="EMBL/GenBank/DDBJ databases">
        <title>Multicomponent nature underlies the extraordinary mechanical properties of spider dragline silk.</title>
        <authorList>
            <person name="Kono N."/>
            <person name="Nakamura H."/>
            <person name="Mori M."/>
            <person name="Yoshida Y."/>
            <person name="Ohtoshi R."/>
            <person name="Malay A.D."/>
            <person name="Moran D.A.P."/>
            <person name="Tomita M."/>
            <person name="Numata K."/>
            <person name="Arakawa K."/>
        </authorList>
    </citation>
    <scope>NUCLEOTIDE SEQUENCE</scope>
</reference>
<dbReference type="OrthoDB" id="6419265at2759"/>
<dbReference type="InterPro" id="IPR032675">
    <property type="entry name" value="LRR_dom_sf"/>
</dbReference>
<name>A0A8X6K3S6_NEPPI</name>
<dbReference type="Pfam" id="PF13306">
    <property type="entry name" value="LRR_5"/>
    <property type="match status" value="1"/>
</dbReference>
<evidence type="ECO:0000256" key="1">
    <source>
        <dbReference type="ARBA" id="ARBA00004479"/>
    </source>
</evidence>
<dbReference type="AlphaFoldDB" id="A0A8X6K3S6"/>
<evidence type="ECO:0000256" key="2">
    <source>
        <dbReference type="ARBA" id="ARBA00022692"/>
    </source>
</evidence>
<dbReference type="Proteomes" id="UP000887013">
    <property type="component" value="Unassembled WGS sequence"/>
</dbReference>
<keyword evidence="2" id="KW-0812">Transmembrane</keyword>
<evidence type="ECO:0000256" key="5">
    <source>
        <dbReference type="ARBA" id="ARBA00023180"/>
    </source>
</evidence>
<evidence type="ECO:0000313" key="7">
    <source>
        <dbReference type="Proteomes" id="UP000887013"/>
    </source>
</evidence>
<dbReference type="PANTHER" id="PTHR24368:SF210">
    <property type="entry name" value="SURFACE ANTIGEN BSPA-LIKE"/>
    <property type="match status" value="1"/>
</dbReference>
<keyword evidence="5" id="KW-0325">Glycoprotein</keyword>
<accession>A0A8X6K3S6</accession>
<evidence type="ECO:0000313" key="6">
    <source>
        <dbReference type="EMBL" id="GFS62704.1"/>
    </source>
</evidence>
<proteinExistence type="predicted"/>
<evidence type="ECO:0000256" key="4">
    <source>
        <dbReference type="ARBA" id="ARBA00023136"/>
    </source>
</evidence>
<sequence length="349" mass="39989">MGLVQLLLERTDSVAHFQLTSTQEHDYLQAHLHSIDLAPDDVTYAGPPKWTEITCIGDCPPLDMIEPCRCQYPHDPSIVCSNITTMDTINDLFNKTGVLRFKYFTLEHSTLPYLPSHALVSKKFFGLIIVNSTLTGLFDEVPSSNNLIHMFVLENVRIQRAIQWSMFQKLTKLRIMQLIKIVIKRLGKDFISNINPGLAEIFLSQTKTTSLSDNVFENMKELHQLAIIRSEIRTLKRSMFPKPARIATLDFQSNRIETLPEDLFTDMPELTFVTFKNNNIAYLKESVFAGVFTQLARINVDGNPIKCDCSLEWLTRFESWTVNGVCEEPQNKKGSQIRNLTKKDFSYCQ</sequence>
<dbReference type="InterPro" id="IPR026906">
    <property type="entry name" value="LRR_5"/>
</dbReference>
<comment type="subcellular location">
    <subcellularLocation>
        <location evidence="1">Membrane</location>
        <topology evidence="1">Single-pass type I membrane protein</topology>
    </subcellularLocation>
</comment>
<dbReference type="Gene3D" id="3.80.10.10">
    <property type="entry name" value="Ribonuclease Inhibitor"/>
    <property type="match status" value="1"/>
</dbReference>